<sequence length="117" mass="13367">MQCHSRDPQTRFGSQNEVIRIKSRHLVVNPAKHHTSAQLPNNRTPISLVKTSYRLLGYLPEKPAYNQILLHNNYKSMCQDNAYMEHCSYAFSTKQKIGFVDSPGCRSDALILQAGYQ</sequence>
<evidence type="ECO:0000313" key="1">
    <source>
        <dbReference type="EMBL" id="KAI5682845.1"/>
    </source>
</evidence>
<evidence type="ECO:0000313" key="2">
    <source>
        <dbReference type="Proteomes" id="UP001060085"/>
    </source>
</evidence>
<dbReference type="Proteomes" id="UP001060085">
    <property type="component" value="Linkage Group LG01"/>
</dbReference>
<gene>
    <name evidence="1" type="ORF">M9H77_04073</name>
</gene>
<comment type="caution">
    <text evidence="1">The sequence shown here is derived from an EMBL/GenBank/DDBJ whole genome shotgun (WGS) entry which is preliminary data.</text>
</comment>
<protein>
    <submittedName>
        <fullName evidence="1">Uncharacterized protein</fullName>
    </submittedName>
</protein>
<accession>A0ACC0CD90</accession>
<dbReference type="EMBL" id="CM044701">
    <property type="protein sequence ID" value="KAI5682845.1"/>
    <property type="molecule type" value="Genomic_DNA"/>
</dbReference>
<organism evidence="1 2">
    <name type="scientific">Catharanthus roseus</name>
    <name type="common">Madagascar periwinkle</name>
    <name type="synonym">Vinca rosea</name>
    <dbReference type="NCBI Taxonomy" id="4058"/>
    <lineage>
        <taxon>Eukaryota</taxon>
        <taxon>Viridiplantae</taxon>
        <taxon>Streptophyta</taxon>
        <taxon>Embryophyta</taxon>
        <taxon>Tracheophyta</taxon>
        <taxon>Spermatophyta</taxon>
        <taxon>Magnoliopsida</taxon>
        <taxon>eudicotyledons</taxon>
        <taxon>Gunneridae</taxon>
        <taxon>Pentapetalae</taxon>
        <taxon>asterids</taxon>
        <taxon>lamiids</taxon>
        <taxon>Gentianales</taxon>
        <taxon>Apocynaceae</taxon>
        <taxon>Rauvolfioideae</taxon>
        <taxon>Vinceae</taxon>
        <taxon>Catharanthinae</taxon>
        <taxon>Catharanthus</taxon>
    </lineage>
</organism>
<name>A0ACC0CD90_CATRO</name>
<proteinExistence type="predicted"/>
<keyword evidence="2" id="KW-1185">Reference proteome</keyword>
<reference evidence="2" key="1">
    <citation type="journal article" date="2023" name="Nat. Plants">
        <title>Single-cell RNA sequencing provides a high-resolution roadmap for understanding the multicellular compartmentation of specialized metabolism.</title>
        <authorList>
            <person name="Sun S."/>
            <person name="Shen X."/>
            <person name="Li Y."/>
            <person name="Li Y."/>
            <person name="Wang S."/>
            <person name="Li R."/>
            <person name="Zhang H."/>
            <person name="Shen G."/>
            <person name="Guo B."/>
            <person name="Wei J."/>
            <person name="Xu J."/>
            <person name="St-Pierre B."/>
            <person name="Chen S."/>
            <person name="Sun C."/>
        </authorList>
    </citation>
    <scope>NUCLEOTIDE SEQUENCE [LARGE SCALE GENOMIC DNA]</scope>
</reference>